<keyword evidence="2" id="KW-1185">Reference proteome</keyword>
<dbReference type="Proteomes" id="UP001055911">
    <property type="component" value="Chromosome"/>
</dbReference>
<proteinExistence type="predicted"/>
<name>A0A9Q8ZUB5_9LACO</name>
<dbReference type="AlphaFoldDB" id="A0A9Q8ZUB5"/>
<protein>
    <submittedName>
        <fullName evidence="1">Uncharacterized protein</fullName>
    </submittedName>
</protein>
<organism evidence="1 2">
    <name type="scientific">Fructilactobacillus cliffordii</name>
    <dbReference type="NCBI Taxonomy" id="2940299"/>
    <lineage>
        <taxon>Bacteria</taxon>
        <taxon>Bacillati</taxon>
        <taxon>Bacillota</taxon>
        <taxon>Bacilli</taxon>
        <taxon>Lactobacillales</taxon>
        <taxon>Lactobacillaceae</taxon>
        <taxon>Fructilactobacillus</taxon>
    </lineage>
</organism>
<dbReference type="EMBL" id="CP097119">
    <property type="protein sequence ID" value="USS89878.1"/>
    <property type="molecule type" value="Genomic_DNA"/>
</dbReference>
<sequence>MNPELDLETKRKLENKKHNENIAAQLTIAKMAYESGKSNGHIPEQRVFNTFLRFLGKVNDNNGENTD</sequence>
<evidence type="ECO:0000313" key="1">
    <source>
        <dbReference type="EMBL" id="USS89878.1"/>
    </source>
</evidence>
<evidence type="ECO:0000313" key="2">
    <source>
        <dbReference type="Proteomes" id="UP001055911"/>
    </source>
</evidence>
<accession>A0A9Q8ZUB5</accession>
<gene>
    <name evidence="1" type="ORF">M3M40_03665</name>
</gene>
<reference evidence="1" key="1">
    <citation type="submission" date="2022-05" db="EMBL/GenBank/DDBJ databases">
        <authorList>
            <person name="Oliphant S.A."/>
            <person name="Watson-Haigh N.S."/>
            <person name="Sumby K.M."/>
            <person name="Gardner J.M."/>
            <person name="Jiranek V."/>
        </authorList>
    </citation>
    <scope>NUCLEOTIDE SEQUENCE</scope>
    <source>
        <strain evidence="1">KI4_B1</strain>
    </source>
</reference>
<dbReference type="RefSeq" id="WP_252767424.1">
    <property type="nucleotide sequence ID" value="NZ_CP097119.1"/>
</dbReference>